<feature type="region of interest" description="Disordered" evidence="7">
    <location>
        <begin position="135"/>
        <end position="267"/>
    </location>
</feature>
<proteinExistence type="predicted"/>
<evidence type="ECO:0000256" key="7">
    <source>
        <dbReference type="SAM" id="MobiDB-lite"/>
    </source>
</evidence>
<dbReference type="InterPro" id="IPR036638">
    <property type="entry name" value="HLH_DNA-bd_sf"/>
</dbReference>
<keyword evidence="3" id="KW-0805">Transcription regulation</keyword>
<dbReference type="SUPFAM" id="SSF47459">
    <property type="entry name" value="HLH, helix-loop-helix DNA-binding domain"/>
    <property type="match status" value="1"/>
</dbReference>
<protein>
    <submittedName>
        <fullName evidence="10">Uncharacterized protein DDB_G0271670-like isoform X1</fullName>
    </submittedName>
</protein>
<dbReference type="PROSITE" id="PS50888">
    <property type="entry name" value="BHLH"/>
    <property type="match status" value="1"/>
</dbReference>
<dbReference type="GO" id="GO:0045944">
    <property type="term" value="P:positive regulation of transcription by RNA polymerase II"/>
    <property type="evidence" value="ECO:0007669"/>
    <property type="project" value="TreeGrafter"/>
</dbReference>
<feature type="compositionally biased region" description="Basic residues" evidence="7">
    <location>
        <begin position="155"/>
        <end position="174"/>
    </location>
</feature>
<gene>
    <name evidence="10" type="primary">LOC108629215</name>
</gene>
<dbReference type="CTD" id="45339"/>
<dbReference type="Gene3D" id="4.10.280.10">
    <property type="entry name" value="Helix-loop-helix DNA-binding domain"/>
    <property type="match status" value="1"/>
</dbReference>
<feature type="compositionally biased region" description="Polar residues" evidence="7">
    <location>
        <begin position="135"/>
        <end position="154"/>
    </location>
</feature>
<dbReference type="InterPro" id="IPR050359">
    <property type="entry name" value="bHLH_transcription_factors"/>
</dbReference>
<dbReference type="GO" id="GO:0016607">
    <property type="term" value="C:nuclear speck"/>
    <property type="evidence" value="ECO:0007669"/>
    <property type="project" value="UniProtKB-SubCell"/>
</dbReference>
<dbReference type="GO" id="GO:0009653">
    <property type="term" value="P:anatomical structure morphogenesis"/>
    <property type="evidence" value="ECO:0007669"/>
    <property type="project" value="TreeGrafter"/>
</dbReference>
<dbReference type="PANTHER" id="PTHR19290:SF102">
    <property type="entry name" value="TRANSCRIPTION FACTOR ATOH8"/>
    <property type="match status" value="1"/>
</dbReference>
<feature type="compositionally biased region" description="Low complexity" evidence="7">
    <location>
        <begin position="352"/>
        <end position="370"/>
    </location>
</feature>
<evidence type="ECO:0000256" key="2">
    <source>
        <dbReference type="ARBA" id="ARBA00004496"/>
    </source>
</evidence>
<feature type="region of interest" description="Disordered" evidence="7">
    <location>
        <begin position="85"/>
        <end position="115"/>
    </location>
</feature>
<dbReference type="AlphaFoldDB" id="A0AAJ7J9G5"/>
<comment type="subcellular location">
    <subcellularLocation>
        <location evidence="2">Cytoplasm</location>
    </subcellularLocation>
    <subcellularLocation>
        <location evidence="1">Nucleus speckle</location>
    </subcellularLocation>
</comment>
<dbReference type="GO" id="GO:0070888">
    <property type="term" value="F:E-box binding"/>
    <property type="evidence" value="ECO:0007669"/>
    <property type="project" value="TreeGrafter"/>
</dbReference>
<evidence type="ECO:0000256" key="1">
    <source>
        <dbReference type="ARBA" id="ARBA00004324"/>
    </source>
</evidence>
<keyword evidence="9" id="KW-1185">Reference proteome</keyword>
<dbReference type="GO" id="GO:0005737">
    <property type="term" value="C:cytoplasm"/>
    <property type="evidence" value="ECO:0007669"/>
    <property type="project" value="UniProtKB-SubCell"/>
</dbReference>
<dbReference type="GeneID" id="108629215"/>
<feature type="compositionally biased region" description="Basic and acidic residues" evidence="7">
    <location>
        <begin position="180"/>
        <end position="239"/>
    </location>
</feature>
<evidence type="ECO:0000256" key="4">
    <source>
        <dbReference type="ARBA" id="ARBA00023125"/>
    </source>
</evidence>
<evidence type="ECO:0000256" key="6">
    <source>
        <dbReference type="ARBA" id="ARBA00023242"/>
    </source>
</evidence>
<name>A0AAJ7J9G5_9HYME</name>
<evidence type="ECO:0000313" key="9">
    <source>
        <dbReference type="Proteomes" id="UP000694925"/>
    </source>
</evidence>
<reference evidence="10" key="1">
    <citation type="submission" date="2025-08" db="UniProtKB">
        <authorList>
            <consortium name="RefSeq"/>
        </authorList>
    </citation>
    <scope>IDENTIFICATION</scope>
    <source>
        <tissue evidence="10">Whole body</tissue>
    </source>
</reference>
<organism evidence="9 10">
    <name type="scientific">Ceratina calcarata</name>
    <dbReference type="NCBI Taxonomy" id="156304"/>
    <lineage>
        <taxon>Eukaryota</taxon>
        <taxon>Metazoa</taxon>
        <taxon>Ecdysozoa</taxon>
        <taxon>Arthropoda</taxon>
        <taxon>Hexapoda</taxon>
        <taxon>Insecta</taxon>
        <taxon>Pterygota</taxon>
        <taxon>Neoptera</taxon>
        <taxon>Endopterygota</taxon>
        <taxon>Hymenoptera</taxon>
        <taxon>Apocrita</taxon>
        <taxon>Aculeata</taxon>
        <taxon>Apoidea</taxon>
        <taxon>Anthophila</taxon>
        <taxon>Apidae</taxon>
        <taxon>Ceratina</taxon>
        <taxon>Zadontomerus</taxon>
    </lineage>
</organism>
<feature type="compositionally biased region" description="Low complexity" evidence="7">
    <location>
        <begin position="313"/>
        <end position="336"/>
    </location>
</feature>
<dbReference type="FunFam" id="4.10.280.10:FF:000052">
    <property type="entry name" value="Protein atonal homolog 8"/>
    <property type="match status" value="1"/>
</dbReference>
<dbReference type="GO" id="GO:0046983">
    <property type="term" value="F:protein dimerization activity"/>
    <property type="evidence" value="ECO:0007669"/>
    <property type="project" value="InterPro"/>
</dbReference>
<keyword evidence="5" id="KW-0804">Transcription</keyword>
<dbReference type="InterPro" id="IPR011598">
    <property type="entry name" value="bHLH_dom"/>
</dbReference>
<dbReference type="KEGG" id="ccal:108629215"/>
<feature type="compositionally biased region" description="Polar residues" evidence="7">
    <location>
        <begin position="246"/>
        <end position="255"/>
    </location>
</feature>
<dbReference type="Pfam" id="PF00010">
    <property type="entry name" value="HLH"/>
    <property type="match status" value="1"/>
</dbReference>
<keyword evidence="4" id="KW-0238">DNA-binding</keyword>
<evidence type="ECO:0000259" key="8">
    <source>
        <dbReference type="PROSITE" id="PS50888"/>
    </source>
</evidence>
<dbReference type="InterPro" id="IPR032660">
    <property type="entry name" value="ATOH8_bHLH"/>
</dbReference>
<dbReference type="Proteomes" id="UP000694925">
    <property type="component" value="Unplaced"/>
</dbReference>
<evidence type="ECO:0000256" key="5">
    <source>
        <dbReference type="ARBA" id="ARBA00023163"/>
    </source>
</evidence>
<evidence type="ECO:0000256" key="3">
    <source>
        <dbReference type="ARBA" id="ARBA00023015"/>
    </source>
</evidence>
<feature type="region of interest" description="Disordered" evidence="7">
    <location>
        <begin position="313"/>
        <end position="387"/>
    </location>
</feature>
<accession>A0AAJ7J9G5</accession>
<feature type="domain" description="BHLH" evidence="8">
    <location>
        <begin position="396"/>
        <end position="448"/>
    </location>
</feature>
<sequence length="488" mass="53640">MTHHVVESISELSAMMKVGAMTGSEKDAGFCSGFEEDDISNLHSPSASEDSLEVQVMPISLKNKRKLAEPRKIREGISAPLKKRKYEHVEEQTVPDEESSRTVRSPNPFRPWSCTSKNVADSKLITVTEKNTNQLSTFSSTSNESTATSIISSHVNHRHHHYHHRYHYSHHHHYPTSGSDNREDDRNNDDDNNKCDQDHASDLNGENGERDTSEKQCEGKETLPGRQRQDKTRAVRIETDFAAASTKITTPETTLSSSAAASSHPRLQEEPLSLVLRGDVAARVPSHPAVNGSYEKSYSVECANVSSASSSISSSSSSSCSSTSSSPSPSFSSLSSGQQNHRTRSNGENSCSTTTVSITSTITRPTTTVTGIQSGQPTRQYSTAGQQRNYKNMTRERRIEANARERTRVHTISAAFDTLRRAIPAYSHNQKLSKLSVLRIACSYIMTLGNIVNTPEGEPANGDSLGACVDLVSRTIQTEGKLRKRKED</sequence>
<feature type="compositionally biased region" description="Polar residues" evidence="7">
    <location>
        <begin position="371"/>
        <end position="387"/>
    </location>
</feature>
<evidence type="ECO:0000313" key="10">
    <source>
        <dbReference type="RefSeq" id="XP_017887242.1"/>
    </source>
</evidence>
<dbReference type="RefSeq" id="XP_017887242.1">
    <property type="nucleotide sequence ID" value="XM_018031753.2"/>
</dbReference>
<dbReference type="PANTHER" id="PTHR19290">
    <property type="entry name" value="BASIC HELIX-LOOP-HELIX PROTEIN NEUROGENIN-RELATED"/>
    <property type="match status" value="1"/>
</dbReference>
<dbReference type="SMART" id="SM00353">
    <property type="entry name" value="HLH"/>
    <property type="match status" value="1"/>
</dbReference>
<dbReference type="GO" id="GO:0003700">
    <property type="term" value="F:DNA-binding transcription factor activity"/>
    <property type="evidence" value="ECO:0007669"/>
    <property type="project" value="InterPro"/>
</dbReference>
<dbReference type="CDD" id="cd11421">
    <property type="entry name" value="bHLH_TS_ATOH8"/>
    <property type="match status" value="1"/>
</dbReference>
<keyword evidence="6" id="KW-0539">Nucleus</keyword>